<proteinExistence type="predicted"/>
<dbReference type="Proteomes" id="UP000019753">
    <property type="component" value="Unassembled WGS sequence"/>
</dbReference>
<keyword evidence="2" id="KW-1185">Reference proteome</keyword>
<evidence type="ECO:0000313" key="2">
    <source>
        <dbReference type="Proteomes" id="UP000019753"/>
    </source>
</evidence>
<dbReference type="AlphaFoldDB" id="A0A021VUP4"/>
<comment type="caution">
    <text evidence="1">The sequence shown here is derived from an EMBL/GenBank/DDBJ whole genome shotgun (WGS) entry which is preliminary data.</text>
</comment>
<accession>A0A021VUP4</accession>
<name>A0A021VUP4_9CELL</name>
<dbReference type="EMBL" id="AXCW01000168">
    <property type="protein sequence ID" value="EYR62807.1"/>
    <property type="molecule type" value="Genomic_DNA"/>
</dbReference>
<protein>
    <submittedName>
        <fullName evidence="1">Uncharacterized protein</fullName>
    </submittedName>
</protein>
<evidence type="ECO:0000313" key="1">
    <source>
        <dbReference type="EMBL" id="EYR62807.1"/>
    </source>
</evidence>
<sequence length="59" mass="6239">MDRSSPEVRAAVDDVVPAETRAELAWTIAGVGHGAEGWWHGADVIARSADDRGVPSRSP</sequence>
<reference evidence="1 2" key="1">
    <citation type="submission" date="2014-01" db="EMBL/GenBank/DDBJ databases">
        <title>Actinotalea ferrariae CF5-4.</title>
        <authorList>
            <person name="Chen F."/>
            <person name="Li Y."/>
            <person name="Wang G."/>
        </authorList>
    </citation>
    <scope>NUCLEOTIDE SEQUENCE [LARGE SCALE GENOMIC DNA]</scope>
    <source>
        <strain evidence="1 2">CF5-4</strain>
    </source>
</reference>
<gene>
    <name evidence="1" type="ORF">N866_05105</name>
</gene>
<organism evidence="1 2">
    <name type="scientific">Actinotalea ferrariae CF5-4</name>
    <dbReference type="NCBI Taxonomy" id="948458"/>
    <lineage>
        <taxon>Bacteria</taxon>
        <taxon>Bacillati</taxon>
        <taxon>Actinomycetota</taxon>
        <taxon>Actinomycetes</taxon>
        <taxon>Micrococcales</taxon>
        <taxon>Cellulomonadaceae</taxon>
        <taxon>Actinotalea</taxon>
    </lineage>
</organism>